<evidence type="ECO:0000313" key="2">
    <source>
        <dbReference type="Proteomes" id="UP001246372"/>
    </source>
</evidence>
<name>A0ABU3P9G5_9BURK</name>
<dbReference type="InterPro" id="IPR024079">
    <property type="entry name" value="MetalloPept_cat_dom_sf"/>
</dbReference>
<evidence type="ECO:0000313" key="1">
    <source>
        <dbReference type="EMBL" id="MDT8999163.1"/>
    </source>
</evidence>
<dbReference type="Pfam" id="PF06167">
    <property type="entry name" value="Peptidase_M90"/>
    <property type="match status" value="1"/>
</dbReference>
<proteinExistence type="predicted"/>
<dbReference type="InterPro" id="IPR010384">
    <property type="entry name" value="MtfA_fam"/>
</dbReference>
<keyword evidence="2" id="KW-1185">Reference proteome</keyword>
<dbReference type="CDD" id="cd20169">
    <property type="entry name" value="Peptidase_M90_mtfA"/>
    <property type="match status" value="1"/>
</dbReference>
<gene>
    <name evidence="1" type="ORF">RQP53_07775</name>
</gene>
<dbReference type="PANTHER" id="PTHR30164">
    <property type="entry name" value="MTFA PEPTIDASE"/>
    <property type="match status" value="1"/>
</dbReference>
<sequence length="262" mass="28724">MLDRLIARWRAWQEARALRRHAIPDGLWLLTLARYPFLSTLDDAEQAELRRLCALFLSAKEFHGAGGFVVSDEVAVAIAAQACLPILRLGLEAYAGFVGIVVHAGEVLARREFMDEDGVVHRYEEVLAGEAMEGGPLMLAWSESSPDAQAGELPYNVVIHEFAHVLDMQNGAADGVPALAAGEREAWLDVLESEWQAFCDAVDAGVETLIDPYGAEAIEEFFAVAVEAFFVAPLALSLEQPALYQLLRGYFHQDPAARLARC</sequence>
<comment type="caution">
    <text evidence="1">The sequence shown here is derived from an EMBL/GenBank/DDBJ whole genome shotgun (WGS) entry which is preliminary data.</text>
</comment>
<dbReference type="InterPro" id="IPR042252">
    <property type="entry name" value="MtfA_N"/>
</dbReference>
<dbReference type="Gene3D" id="3.40.390.10">
    <property type="entry name" value="Collagenase (Catalytic Domain)"/>
    <property type="match status" value="1"/>
</dbReference>
<organism evidence="1 2">
    <name type="scientific">Roseateles aquae</name>
    <dbReference type="NCBI Taxonomy" id="3077235"/>
    <lineage>
        <taxon>Bacteria</taxon>
        <taxon>Pseudomonadati</taxon>
        <taxon>Pseudomonadota</taxon>
        <taxon>Betaproteobacteria</taxon>
        <taxon>Burkholderiales</taxon>
        <taxon>Sphaerotilaceae</taxon>
        <taxon>Roseateles</taxon>
    </lineage>
</organism>
<reference evidence="1" key="1">
    <citation type="submission" date="2023-09" db="EMBL/GenBank/DDBJ databases">
        <title>Paucibacter sp. APW11 Genome sequencing and assembly.</title>
        <authorList>
            <person name="Kim I."/>
        </authorList>
    </citation>
    <scope>NUCLEOTIDE SEQUENCE</scope>
    <source>
        <strain evidence="1">APW11</strain>
    </source>
</reference>
<dbReference type="SUPFAM" id="SSF55486">
    <property type="entry name" value="Metalloproteases ('zincins'), catalytic domain"/>
    <property type="match status" value="1"/>
</dbReference>
<dbReference type="Proteomes" id="UP001246372">
    <property type="component" value="Unassembled WGS sequence"/>
</dbReference>
<protein>
    <submittedName>
        <fullName evidence="1">Zinc-dependent peptidase</fullName>
    </submittedName>
</protein>
<accession>A0ABU3P9G5</accession>
<dbReference type="EMBL" id="JAVXZY010000002">
    <property type="protein sequence ID" value="MDT8999163.1"/>
    <property type="molecule type" value="Genomic_DNA"/>
</dbReference>
<dbReference type="PANTHER" id="PTHR30164:SF2">
    <property type="entry name" value="PROTEIN MTFA"/>
    <property type="match status" value="1"/>
</dbReference>
<dbReference type="Gene3D" id="1.10.472.150">
    <property type="entry name" value="Glucose-regulated metallo-peptidase M90, N-terminal domain"/>
    <property type="match status" value="1"/>
</dbReference>